<evidence type="ECO:0000256" key="6">
    <source>
        <dbReference type="SAM" id="MobiDB-lite"/>
    </source>
</evidence>
<dbReference type="PROSITE" id="PS50011">
    <property type="entry name" value="PROTEIN_KINASE_DOM"/>
    <property type="match status" value="1"/>
</dbReference>
<dbReference type="InterPro" id="IPR017441">
    <property type="entry name" value="Protein_kinase_ATP_BS"/>
</dbReference>
<dbReference type="EMBL" id="AP027080">
    <property type="protein sequence ID" value="BDU73468.1"/>
    <property type="molecule type" value="Genomic_DNA"/>
</dbReference>
<dbReference type="Gene3D" id="1.25.40.10">
    <property type="entry name" value="Tetratricopeptide repeat domain"/>
    <property type="match status" value="1"/>
</dbReference>
<dbReference type="SMART" id="SM00220">
    <property type="entry name" value="S_TKc"/>
    <property type="match status" value="1"/>
</dbReference>
<protein>
    <recommendedName>
        <fullName evidence="7">Protein kinase domain-containing protein</fullName>
    </recommendedName>
</protein>
<dbReference type="SUPFAM" id="SSF56112">
    <property type="entry name" value="Protein kinase-like (PK-like)"/>
    <property type="match status" value="1"/>
</dbReference>
<feature type="region of interest" description="Disordered" evidence="6">
    <location>
        <begin position="111"/>
        <end position="197"/>
    </location>
</feature>
<keyword evidence="4 5" id="KW-0067">ATP-binding</keyword>
<dbReference type="InterPro" id="IPR011009">
    <property type="entry name" value="Kinase-like_dom_sf"/>
</dbReference>
<dbReference type="PANTHER" id="PTHR43289">
    <property type="entry name" value="MITOGEN-ACTIVATED PROTEIN KINASE KINASE KINASE 20-RELATED"/>
    <property type="match status" value="1"/>
</dbReference>
<reference evidence="9" key="1">
    <citation type="journal article" date="2023" name="Int. J. Syst. Evol. Microbiol.">
        <title>Mesoterricola silvestris gen. nov., sp. nov., Mesoterricola sediminis sp. nov., Geothrix oryzae sp. nov., Geothrix edaphica sp. nov., Geothrix rubra sp. nov., and Geothrix limicola sp. nov., six novel members of Acidobacteriota isolated from soils.</title>
        <authorList>
            <person name="Itoh H."/>
            <person name="Sugisawa Y."/>
            <person name="Mise K."/>
            <person name="Xu Z."/>
            <person name="Kuniyasu M."/>
            <person name="Ushijima N."/>
            <person name="Kawano K."/>
            <person name="Kobayashi E."/>
            <person name="Shiratori Y."/>
            <person name="Masuda Y."/>
            <person name="Senoo K."/>
        </authorList>
    </citation>
    <scope>NUCLEOTIDE SEQUENCE [LARGE SCALE GENOMIC DNA]</scope>
    <source>
        <strain evidence="9">W79</strain>
    </source>
</reference>
<dbReference type="InterPro" id="IPR008271">
    <property type="entry name" value="Ser/Thr_kinase_AS"/>
</dbReference>
<proteinExistence type="predicted"/>
<dbReference type="PRINTS" id="PR01217">
    <property type="entry name" value="PRICHEXTENSN"/>
</dbReference>
<feature type="domain" description="Protein kinase" evidence="7">
    <location>
        <begin position="241"/>
        <end position="503"/>
    </location>
</feature>
<dbReference type="CDD" id="cd14014">
    <property type="entry name" value="STKc_PknB_like"/>
    <property type="match status" value="1"/>
</dbReference>
<dbReference type="InterPro" id="IPR011990">
    <property type="entry name" value="TPR-like_helical_dom_sf"/>
</dbReference>
<dbReference type="Proteomes" id="UP001238179">
    <property type="component" value="Chromosome"/>
</dbReference>
<evidence type="ECO:0000256" key="1">
    <source>
        <dbReference type="ARBA" id="ARBA00022679"/>
    </source>
</evidence>
<dbReference type="PROSITE" id="PS00108">
    <property type="entry name" value="PROTEIN_KINASE_ST"/>
    <property type="match status" value="1"/>
</dbReference>
<feature type="compositionally biased region" description="Pro residues" evidence="6">
    <location>
        <begin position="118"/>
        <end position="195"/>
    </location>
</feature>
<keyword evidence="9" id="KW-1185">Reference proteome</keyword>
<name>A0AA48GZX9_9BACT</name>
<accession>A0AA48GZX9</accession>
<dbReference type="GO" id="GO:0004674">
    <property type="term" value="F:protein serine/threonine kinase activity"/>
    <property type="evidence" value="ECO:0007669"/>
    <property type="project" value="TreeGrafter"/>
</dbReference>
<dbReference type="RefSeq" id="WP_316412139.1">
    <property type="nucleotide sequence ID" value="NZ_AP027080.1"/>
</dbReference>
<dbReference type="InterPro" id="IPR000719">
    <property type="entry name" value="Prot_kinase_dom"/>
</dbReference>
<evidence type="ECO:0000256" key="3">
    <source>
        <dbReference type="ARBA" id="ARBA00022777"/>
    </source>
</evidence>
<dbReference type="PANTHER" id="PTHR43289:SF6">
    <property type="entry name" value="SERINE_THREONINE-PROTEIN KINASE NEKL-3"/>
    <property type="match status" value="1"/>
</dbReference>
<evidence type="ECO:0000256" key="5">
    <source>
        <dbReference type="PROSITE-ProRule" id="PRU10141"/>
    </source>
</evidence>
<dbReference type="Pfam" id="PF00069">
    <property type="entry name" value="Pkinase"/>
    <property type="match status" value="1"/>
</dbReference>
<evidence type="ECO:0000259" key="7">
    <source>
        <dbReference type="PROSITE" id="PS50011"/>
    </source>
</evidence>
<dbReference type="PROSITE" id="PS00107">
    <property type="entry name" value="PROTEIN_KINASE_ATP"/>
    <property type="match status" value="1"/>
</dbReference>
<dbReference type="Gene3D" id="3.30.200.20">
    <property type="entry name" value="Phosphorylase Kinase, domain 1"/>
    <property type="match status" value="1"/>
</dbReference>
<keyword evidence="1" id="KW-0808">Transferase</keyword>
<evidence type="ECO:0000256" key="4">
    <source>
        <dbReference type="ARBA" id="ARBA00022840"/>
    </source>
</evidence>
<gene>
    <name evidence="8" type="ORF">METEAL_26420</name>
</gene>
<evidence type="ECO:0000313" key="8">
    <source>
        <dbReference type="EMBL" id="BDU73468.1"/>
    </source>
</evidence>
<evidence type="ECO:0000256" key="2">
    <source>
        <dbReference type="ARBA" id="ARBA00022741"/>
    </source>
</evidence>
<feature type="binding site" evidence="5">
    <location>
        <position position="270"/>
    </location>
    <ligand>
        <name>ATP</name>
        <dbReference type="ChEBI" id="CHEBI:30616"/>
    </ligand>
</feature>
<dbReference type="Gene3D" id="1.10.510.10">
    <property type="entry name" value="Transferase(Phosphotransferase) domain 1"/>
    <property type="match status" value="1"/>
</dbReference>
<keyword evidence="2 5" id="KW-0547">Nucleotide-binding</keyword>
<organism evidence="8 9">
    <name type="scientific">Mesoterricola silvestris</name>
    <dbReference type="NCBI Taxonomy" id="2927979"/>
    <lineage>
        <taxon>Bacteria</taxon>
        <taxon>Pseudomonadati</taxon>
        <taxon>Acidobacteriota</taxon>
        <taxon>Holophagae</taxon>
        <taxon>Holophagales</taxon>
        <taxon>Holophagaceae</taxon>
        <taxon>Mesoterricola</taxon>
    </lineage>
</organism>
<sequence length="503" mass="54715">MLAGLILPALVLVQTQPTFYAAWEDGRDAETARHFEAALGAYQRAAELHPRSAAQLIIYGNNLLRGYYPYTRIARCCIELGRWDGADRALAQAEREGEPREERLALAARVHHPRPAEEPPPVKAPPATPPPRPADPVPAPPPAVVHTPAPQPILPATPAPPRAEPAPPRAEPARPTPQPAPAQPAPVAPRAPEAPPRTGSGAYPWVLGGLVAAMAALWLAGRRKRPALDEAFRQPGQVGPYRIERLLGRGGFASTYLAFKEGDKRPVALKLLHPFRQDDPEFLGRFRQEARLGSLLDHPNIVRLLDPGPQEGTPWLVMEYVEGQRLDVLLKERGPLPLARVLDLARQVASAMAHAHARGVTHRDLKPGNILMLGDRVKVMDFGIARILDSATLTTTYAFLGTPSYAAPELQLKTQVGPAADRYSLGIMLFELISGRTPFGGETPFEILDQHRSAELPDLAALRPDAPGPLVELVVRLTRKDPNERPSDQDVCEILDALAGIHA</sequence>
<evidence type="ECO:0000313" key="9">
    <source>
        <dbReference type="Proteomes" id="UP001238179"/>
    </source>
</evidence>
<dbReference type="KEGG" id="msil:METEAL_26420"/>
<dbReference type="GO" id="GO:0005524">
    <property type="term" value="F:ATP binding"/>
    <property type="evidence" value="ECO:0007669"/>
    <property type="project" value="UniProtKB-UniRule"/>
</dbReference>
<keyword evidence="3" id="KW-0418">Kinase</keyword>
<dbReference type="AlphaFoldDB" id="A0AA48GZX9"/>